<comment type="caution">
    <text evidence="1">The sequence shown here is derived from an EMBL/GenBank/DDBJ whole genome shotgun (WGS) entry which is preliminary data.</text>
</comment>
<name>A0A167VFH4_9HYPO</name>
<accession>A0A167VFH4</accession>
<sequence>MAASPLPAAQLRALSETDVTVRLTPEQFLPVLTQPPFVTIEGTFNVRDLGRIPGGSAATGAAEGQHTVDARPSPLRPGFAFRGGMLTFLTPAGKATIVDDLGVRAVFDLRSRSEHSRAPDPPLGDGDRAVNLVWSAETAERDPNVDLAPFVEGYGEAGFVATYLEVLQAYGPTIQAVLAHVRDRPTQPFLFHCTAGRDRTGVLAGLLLTLAGASPDVIALDYLLSRVGSEPVRDKLEQFARQGAGVMAGRKVPTAAAGAADGAAAETTEPPPPPGFLNLINLRVQCWDAFVAALEKEHGGFEGYVTNTLGFSAADLATIKTNLTTAP</sequence>
<dbReference type="GO" id="GO:0004721">
    <property type="term" value="F:phosphoprotein phosphatase activity"/>
    <property type="evidence" value="ECO:0007669"/>
    <property type="project" value="InterPro"/>
</dbReference>
<dbReference type="PANTHER" id="PTHR31126">
    <property type="entry name" value="TYROSINE-PROTEIN PHOSPHATASE"/>
    <property type="match status" value="1"/>
</dbReference>
<dbReference type="AlphaFoldDB" id="A0A167VFH4"/>
<dbReference type="OrthoDB" id="449382at2759"/>
<organism evidence="1 2">
    <name type="scientific">Niveomyces insectorum RCEF 264</name>
    <dbReference type="NCBI Taxonomy" id="1081102"/>
    <lineage>
        <taxon>Eukaryota</taxon>
        <taxon>Fungi</taxon>
        <taxon>Dikarya</taxon>
        <taxon>Ascomycota</taxon>
        <taxon>Pezizomycotina</taxon>
        <taxon>Sordariomycetes</taxon>
        <taxon>Hypocreomycetidae</taxon>
        <taxon>Hypocreales</taxon>
        <taxon>Cordycipitaceae</taxon>
        <taxon>Niveomyces</taxon>
    </lineage>
</organism>
<dbReference type="EMBL" id="AZHD01000006">
    <property type="protein sequence ID" value="OAA62557.1"/>
    <property type="molecule type" value="Genomic_DNA"/>
</dbReference>
<dbReference type="InterPro" id="IPR016130">
    <property type="entry name" value="Tyr_Pase_AS"/>
</dbReference>
<dbReference type="Gene3D" id="3.90.190.10">
    <property type="entry name" value="Protein tyrosine phosphatase superfamily"/>
    <property type="match status" value="1"/>
</dbReference>
<evidence type="ECO:0000313" key="1">
    <source>
        <dbReference type="EMBL" id="OAA62557.1"/>
    </source>
</evidence>
<dbReference type="STRING" id="1081102.A0A167VFH4"/>
<gene>
    <name evidence="1" type="ORF">SPI_04097</name>
</gene>
<dbReference type="PANTHER" id="PTHR31126:SF73">
    <property type="entry name" value="TYROSINE SPECIFIC PROTEIN PHOSPHATASES DOMAIN-CONTAINING PROTEIN"/>
    <property type="match status" value="1"/>
</dbReference>
<protein>
    <recommendedName>
        <fullName evidence="3">Tyrosine specific protein phosphatases domain-containing protein</fullName>
    </recommendedName>
</protein>
<dbReference type="InterPro" id="IPR026893">
    <property type="entry name" value="Tyr/Ser_Pase_IphP-type"/>
</dbReference>
<dbReference type="PROSITE" id="PS00383">
    <property type="entry name" value="TYR_PHOSPHATASE_1"/>
    <property type="match status" value="1"/>
</dbReference>
<dbReference type="SUPFAM" id="SSF52799">
    <property type="entry name" value="(Phosphotyrosine protein) phosphatases II"/>
    <property type="match status" value="1"/>
</dbReference>
<dbReference type="Proteomes" id="UP000076874">
    <property type="component" value="Unassembled WGS sequence"/>
</dbReference>
<keyword evidence="2" id="KW-1185">Reference proteome</keyword>
<reference evidence="1 2" key="1">
    <citation type="journal article" date="2016" name="Genome Biol. Evol.">
        <title>Divergent and convergent evolution of fungal pathogenicity.</title>
        <authorList>
            <person name="Shang Y."/>
            <person name="Xiao G."/>
            <person name="Zheng P."/>
            <person name="Cen K."/>
            <person name="Zhan S."/>
            <person name="Wang C."/>
        </authorList>
    </citation>
    <scope>NUCLEOTIDE SEQUENCE [LARGE SCALE GENOMIC DNA]</scope>
    <source>
        <strain evidence="1 2">RCEF 264</strain>
    </source>
</reference>
<dbReference type="InterPro" id="IPR029021">
    <property type="entry name" value="Prot-tyrosine_phosphatase-like"/>
</dbReference>
<evidence type="ECO:0000313" key="2">
    <source>
        <dbReference type="Proteomes" id="UP000076874"/>
    </source>
</evidence>
<evidence type="ECO:0008006" key="3">
    <source>
        <dbReference type="Google" id="ProtNLM"/>
    </source>
</evidence>
<proteinExistence type="predicted"/>
<dbReference type="Pfam" id="PF13350">
    <property type="entry name" value="Y_phosphatase3"/>
    <property type="match status" value="1"/>
</dbReference>